<dbReference type="PANTHER" id="PTHR42693:SF53">
    <property type="entry name" value="ENDO-4-O-SULFATASE"/>
    <property type="match status" value="1"/>
</dbReference>
<feature type="chain" id="PRO_5017025972" evidence="5">
    <location>
        <begin position="20"/>
        <end position="531"/>
    </location>
</feature>
<feature type="signal peptide" evidence="5">
    <location>
        <begin position="1"/>
        <end position="19"/>
    </location>
</feature>
<dbReference type="RefSeq" id="WP_114404137.1">
    <property type="nucleotide sequence ID" value="NZ_QOWE01000001.1"/>
</dbReference>
<keyword evidence="5" id="KW-0732">Signal</keyword>
<dbReference type="InterPro" id="IPR050738">
    <property type="entry name" value="Sulfatase"/>
</dbReference>
<dbReference type="OrthoDB" id="9764377at2"/>
<name>A0A368JY55_9BACT</name>
<keyword evidence="4" id="KW-0106">Calcium</keyword>
<dbReference type="PANTHER" id="PTHR42693">
    <property type="entry name" value="ARYLSULFATASE FAMILY MEMBER"/>
    <property type="match status" value="1"/>
</dbReference>
<dbReference type="GO" id="GO:0004065">
    <property type="term" value="F:arylsulfatase activity"/>
    <property type="evidence" value="ECO:0007669"/>
    <property type="project" value="TreeGrafter"/>
</dbReference>
<dbReference type="SUPFAM" id="SSF53649">
    <property type="entry name" value="Alkaline phosphatase-like"/>
    <property type="match status" value="1"/>
</dbReference>
<feature type="domain" description="Sulfatase N-terminal" evidence="6">
    <location>
        <begin position="27"/>
        <end position="420"/>
    </location>
</feature>
<evidence type="ECO:0000256" key="1">
    <source>
        <dbReference type="ARBA" id="ARBA00008779"/>
    </source>
</evidence>
<evidence type="ECO:0000256" key="3">
    <source>
        <dbReference type="ARBA" id="ARBA00022801"/>
    </source>
</evidence>
<dbReference type="Gene3D" id="3.30.1120.10">
    <property type="match status" value="1"/>
</dbReference>
<dbReference type="Pfam" id="PF00884">
    <property type="entry name" value="Sulfatase"/>
    <property type="match status" value="1"/>
</dbReference>
<comment type="similarity">
    <text evidence="1">Belongs to the sulfatase family.</text>
</comment>
<evidence type="ECO:0000256" key="4">
    <source>
        <dbReference type="ARBA" id="ARBA00022837"/>
    </source>
</evidence>
<evidence type="ECO:0000313" key="7">
    <source>
        <dbReference type="EMBL" id="RCR71604.1"/>
    </source>
</evidence>
<keyword evidence="2" id="KW-0479">Metal-binding</keyword>
<organism evidence="7 8">
    <name type="scientific">Larkinella punicea</name>
    <dbReference type="NCBI Taxonomy" id="2315727"/>
    <lineage>
        <taxon>Bacteria</taxon>
        <taxon>Pseudomonadati</taxon>
        <taxon>Bacteroidota</taxon>
        <taxon>Cytophagia</taxon>
        <taxon>Cytophagales</taxon>
        <taxon>Spirosomataceae</taxon>
        <taxon>Larkinella</taxon>
    </lineage>
</organism>
<gene>
    <name evidence="7" type="ORF">DUE52_01385</name>
</gene>
<dbReference type="FunFam" id="3.40.720.10:FF:000047">
    <property type="entry name" value="Arylsulfatase"/>
    <property type="match status" value="1"/>
</dbReference>
<proteinExistence type="inferred from homology"/>
<protein>
    <submittedName>
        <fullName evidence="7">Arylsulfatase</fullName>
    </submittedName>
</protein>
<dbReference type="GO" id="GO:0046872">
    <property type="term" value="F:metal ion binding"/>
    <property type="evidence" value="ECO:0007669"/>
    <property type="project" value="UniProtKB-KW"/>
</dbReference>
<evidence type="ECO:0000256" key="2">
    <source>
        <dbReference type="ARBA" id="ARBA00022723"/>
    </source>
</evidence>
<dbReference type="PROSITE" id="PS00149">
    <property type="entry name" value="SULFATASE_2"/>
    <property type="match status" value="1"/>
</dbReference>
<dbReference type="Proteomes" id="UP000253383">
    <property type="component" value="Unassembled WGS sequence"/>
</dbReference>
<evidence type="ECO:0000313" key="8">
    <source>
        <dbReference type="Proteomes" id="UP000253383"/>
    </source>
</evidence>
<evidence type="ECO:0000259" key="6">
    <source>
        <dbReference type="Pfam" id="PF00884"/>
    </source>
</evidence>
<accession>A0A368JY55</accession>
<keyword evidence="8" id="KW-1185">Reference proteome</keyword>
<sequence>MVLKLLVAFLALTFVFCPALQPPEKKPNIILILADDMGYSDIGCYGSEIQTPNLNEMAKNGLRMPQFYNASRCCPTRASLLTGLFQHQAGVGDMVNTRQQPAYQGYLNQHCVTIAEALKPAGYKTYMAGKWHVGTKPEGWPVKRGFDRYFGLIDGASSYFGKDPYRPNQKLTIALDDQEYTPEKGYYATNAFADHAIEFIGQTPKDQPFFLYMAFTAPHWPLHALPEDIAKYRGAYQKGWDKLREERFQRMKAMGILAKNSSLSPRDASIPAWDSLSEAEKKDWEDKMAVYAAMIDRMDQNIGRIRQKLKEMGQDQNTVILFLSDNGASHENIGTGNFLPAIYESSKKTSSDPTSFTAYGKRGANLSNTPFRFYKHWEYEGGTATPFVAYGPSIVKPGKIDQRPAHIIDVMTTCLDLAGATYPKTYKGNVITPAEGVSLVPVFRGTTWKGHDALYFEHEGNRAVRQGDWKLVSEFPSNRWELYNLKTDRTELQDLSAKEPQRVKAMAALYDVWAQRAGVIPFAELTKAKGE</sequence>
<dbReference type="InterPro" id="IPR017850">
    <property type="entry name" value="Alkaline_phosphatase_core_sf"/>
</dbReference>
<dbReference type="CDD" id="cd16025">
    <property type="entry name" value="PAS_like"/>
    <property type="match status" value="1"/>
</dbReference>
<dbReference type="InterPro" id="IPR024607">
    <property type="entry name" value="Sulfatase_CS"/>
</dbReference>
<dbReference type="Gene3D" id="3.40.720.10">
    <property type="entry name" value="Alkaline Phosphatase, subunit A"/>
    <property type="match status" value="1"/>
</dbReference>
<dbReference type="InterPro" id="IPR000917">
    <property type="entry name" value="Sulfatase_N"/>
</dbReference>
<comment type="caution">
    <text evidence="7">The sequence shown here is derived from an EMBL/GenBank/DDBJ whole genome shotgun (WGS) entry which is preliminary data.</text>
</comment>
<dbReference type="EMBL" id="QOWE01000001">
    <property type="protein sequence ID" value="RCR71604.1"/>
    <property type="molecule type" value="Genomic_DNA"/>
</dbReference>
<keyword evidence="3" id="KW-0378">Hydrolase</keyword>
<evidence type="ECO:0000256" key="5">
    <source>
        <dbReference type="SAM" id="SignalP"/>
    </source>
</evidence>
<reference evidence="7 8" key="1">
    <citation type="submission" date="2018-07" db="EMBL/GenBank/DDBJ databases">
        <title>Genome analysis of Larkinella rosea.</title>
        <authorList>
            <person name="Zhou Z."/>
            <person name="Wang G."/>
        </authorList>
    </citation>
    <scope>NUCLEOTIDE SEQUENCE [LARGE SCALE GENOMIC DNA]</scope>
    <source>
        <strain evidence="8">zzj9</strain>
    </source>
</reference>
<dbReference type="AlphaFoldDB" id="A0A368JY55"/>